<evidence type="ECO:0008006" key="3">
    <source>
        <dbReference type="Google" id="ProtNLM"/>
    </source>
</evidence>
<evidence type="ECO:0000313" key="1">
    <source>
        <dbReference type="EMBL" id="KIM27416.1"/>
    </source>
</evidence>
<sequence>MAFIGVGVSQRSRRILRRNHIKRGLGWDPFDILPHEIALDCLREALPLQKSDYPARLIDFTSVSQRWQRVLLSAPFLWSEIHIKYSSPDLLATASVFLHLSVRSPLKIVIWNEIGDKWEAFRNLLLPHAHRIHTLTLGDDPPIYSESKFTSAAYMSLASSIFISLGPLPSLSVLDFGRKLEIEPSQLKEFDFPLSTRITSPVLVSMRESKYGNLFLTHVVSTQQSNEGFNPLIISDFVRLRESNPGVEVDCIISTLNANISSLIQILHSLNRPSNEMITVADSPCTAFIGGPPGRKCLLCKADRDSLVRTLGCLRSHFGLRPFKCPGCRSCNEAKGYVISIRQAISVSL</sequence>
<dbReference type="EMBL" id="KN824299">
    <property type="protein sequence ID" value="KIM27416.1"/>
    <property type="molecule type" value="Genomic_DNA"/>
</dbReference>
<dbReference type="AlphaFoldDB" id="A0A0C3B7G6"/>
<accession>A0A0C3B7G6</accession>
<reference evidence="1 2" key="1">
    <citation type="submission" date="2014-04" db="EMBL/GenBank/DDBJ databases">
        <authorList>
            <consortium name="DOE Joint Genome Institute"/>
            <person name="Kuo A."/>
            <person name="Zuccaro A."/>
            <person name="Kohler A."/>
            <person name="Nagy L.G."/>
            <person name="Floudas D."/>
            <person name="Copeland A."/>
            <person name="Barry K.W."/>
            <person name="Cichocki N."/>
            <person name="Veneault-Fourrey C."/>
            <person name="LaButti K."/>
            <person name="Lindquist E.A."/>
            <person name="Lipzen A."/>
            <person name="Lundell T."/>
            <person name="Morin E."/>
            <person name="Murat C."/>
            <person name="Sun H."/>
            <person name="Tunlid A."/>
            <person name="Henrissat B."/>
            <person name="Grigoriev I.V."/>
            <person name="Hibbett D.S."/>
            <person name="Martin F."/>
            <person name="Nordberg H.P."/>
            <person name="Cantor M.N."/>
            <person name="Hua S.X."/>
        </authorList>
    </citation>
    <scope>NUCLEOTIDE SEQUENCE [LARGE SCALE GENOMIC DNA]</scope>
    <source>
        <strain evidence="1 2">MAFF 305830</strain>
    </source>
</reference>
<reference evidence="2" key="2">
    <citation type="submission" date="2015-01" db="EMBL/GenBank/DDBJ databases">
        <title>Evolutionary Origins and Diversification of the Mycorrhizal Mutualists.</title>
        <authorList>
            <consortium name="DOE Joint Genome Institute"/>
            <consortium name="Mycorrhizal Genomics Consortium"/>
            <person name="Kohler A."/>
            <person name="Kuo A."/>
            <person name="Nagy L.G."/>
            <person name="Floudas D."/>
            <person name="Copeland A."/>
            <person name="Barry K.W."/>
            <person name="Cichocki N."/>
            <person name="Veneault-Fourrey C."/>
            <person name="LaButti K."/>
            <person name="Lindquist E.A."/>
            <person name="Lipzen A."/>
            <person name="Lundell T."/>
            <person name="Morin E."/>
            <person name="Murat C."/>
            <person name="Riley R."/>
            <person name="Ohm R."/>
            <person name="Sun H."/>
            <person name="Tunlid A."/>
            <person name="Henrissat B."/>
            <person name="Grigoriev I.V."/>
            <person name="Hibbett D.S."/>
            <person name="Martin F."/>
        </authorList>
    </citation>
    <scope>NUCLEOTIDE SEQUENCE [LARGE SCALE GENOMIC DNA]</scope>
    <source>
        <strain evidence="2">MAFF 305830</strain>
    </source>
</reference>
<evidence type="ECO:0000313" key="2">
    <source>
        <dbReference type="Proteomes" id="UP000054097"/>
    </source>
</evidence>
<proteinExistence type="predicted"/>
<name>A0A0C3B7G6_SERVB</name>
<protein>
    <recommendedName>
        <fullName evidence="3">F-box domain-containing protein</fullName>
    </recommendedName>
</protein>
<dbReference type="OrthoDB" id="3155440at2759"/>
<gene>
    <name evidence="1" type="ORF">M408DRAFT_169750</name>
</gene>
<keyword evidence="2" id="KW-1185">Reference proteome</keyword>
<organism evidence="1 2">
    <name type="scientific">Serendipita vermifera MAFF 305830</name>
    <dbReference type="NCBI Taxonomy" id="933852"/>
    <lineage>
        <taxon>Eukaryota</taxon>
        <taxon>Fungi</taxon>
        <taxon>Dikarya</taxon>
        <taxon>Basidiomycota</taxon>
        <taxon>Agaricomycotina</taxon>
        <taxon>Agaricomycetes</taxon>
        <taxon>Sebacinales</taxon>
        <taxon>Serendipitaceae</taxon>
        <taxon>Serendipita</taxon>
    </lineage>
</organism>
<dbReference type="Proteomes" id="UP000054097">
    <property type="component" value="Unassembled WGS sequence"/>
</dbReference>
<dbReference type="HOGENOM" id="CLU_794924_0_0_1"/>